<name>A0A1H6ETX7_9ACTN</name>
<feature type="transmembrane region" description="Helical" evidence="1">
    <location>
        <begin position="21"/>
        <end position="41"/>
    </location>
</feature>
<evidence type="ECO:0000256" key="1">
    <source>
        <dbReference type="SAM" id="Phobius"/>
    </source>
</evidence>
<evidence type="ECO:0000313" key="3">
    <source>
        <dbReference type="Proteomes" id="UP000236732"/>
    </source>
</evidence>
<feature type="transmembrane region" description="Helical" evidence="1">
    <location>
        <begin position="207"/>
        <end position="226"/>
    </location>
</feature>
<organism evidence="2 3">
    <name type="scientific">Nonomuraea solani</name>
    <dbReference type="NCBI Taxonomy" id="1144553"/>
    <lineage>
        <taxon>Bacteria</taxon>
        <taxon>Bacillati</taxon>
        <taxon>Actinomycetota</taxon>
        <taxon>Actinomycetes</taxon>
        <taxon>Streptosporangiales</taxon>
        <taxon>Streptosporangiaceae</taxon>
        <taxon>Nonomuraea</taxon>
    </lineage>
</organism>
<proteinExistence type="predicted"/>
<accession>A0A1H6ETX7</accession>
<feature type="transmembrane region" description="Helical" evidence="1">
    <location>
        <begin position="167"/>
        <end position="187"/>
    </location>
</feature>
<keyword evidence="1" id="KW-0812">Transmembrane</keyword>
<keyword evidence="3" id="KW-1185">Reference proteome</keyword>
<feature type="transmembrane region" description="Helical" evidence="1">
    <location>
        <begin position="86"/>
        <end position="110"/>
    </location>
</feature>
<gene>
    <name evidence="2" type="ORF">SAMN05444920_12011</name>
</gene>
<evidence type="ECO:0000313" key="2">
    <source>
        <dbReference type="EMBL" id="SEH01307.1"/>
    </source>
</evidence>
<keyword evidence="1" id="KW-0472">Membrane</keyword>
<feature type="transmembrane region" description="Helical" evidence="1">
    <location>
        <begin position="53"/>
        <end position="74"/>
    </location>
</feature>
<protein>
    <submittedName>
        <fullName evidence="2">Uncharacterized protein</fullName>
    </submittedName>
</protein>
<dbReference type="EMBL" id="FNVT01000020">
    <property type="protein sequence ID" value="SEH01307.1"/>
    <property type="molecule type" value="Genomic_DNA"/>
</dbReference>
<keyword evidence="1" id="KW-1133">Transmembrane helix</keyword>
<sequence length="231" mass="25158">MNRIRQVARLQMPAWPQILGWTWSMMAVAFGINLLTFMANYDPGDGVTNTGGLVSLWGVAIGMATVSVTQIFPYALGMSVTRREFYLAWSLLAVVQSLAYALVLCLLRAVEQATGYWGMGMRFFGLPFMDDANPVLLLLGYAVPMLVVTHLGILLGTLHLRWGTTGVLASLTLAFTALGLAAALITWTRQWHAIGRWLLDQSPTALLAGWPVLVAAAFAVGGYRLIRRATA</sequence>
<dbReference type="AlphaFoldDB" id="A0A1H6ETX7"/>
<feature type="transmembrane region" description="Helical" evidence="1">
    <location>
        <begin position="135"/>
        <end position="155"/>
    </location>
</feature>
<reference evidence="2 3" key="1">
    <citation type="submission" date="2016-10" db="EMBL/GenBank/DDBJ databases">
        <authorList>
            <person name="de Groot N.N."/>
        </authorList>
    </citation>
    <scope>NUCLEOTIDE SEQUENCE [LARGE SCALE GENOMIC DNA]</scope>
    <source>
        <strain evidence="2 3">CGMCC 4.7037</strain>
    </source>
</reference>
<dbReference type="Proteomes" id="UP000236732">
    <property type="component" value="Unassembled WGS sequence"/>
</dbReference>
<dbReference type="OrthoDB" id="3209791at2"/>
<dbReference type="RefSeq" id="WP_103962416.1">
    <property type="nucleotide sequence ID" value="NZ_FNVT01000020.1"/>
</dbReference>